<dbReference type="EMBL" id="JACCFP010000001">
    <property type="protein sequence ID" value="NYJ03338.1"/>
    <property type="molecule type" value="Genomic_DNA"/>
</dbReference>
<name>A0A853CA79_9ACTN</name>
<organism evidence="1 2">
    <name type="scientific">Nocardioides thalensis</name>
    <dbReference type="NCBI Taxonomy" id="1914755"/>
    <lineage>
        <taxon>Bacteria</taxon>
        <taxon>Bacillati</taxon>
        <taxon>Actinomycetota</taxon>
        <taxon>Actinomycetes</taxon>
        <taxon>Propionibacteriales</taxon>
        <taxon>Nocardioidaceae</taxon>
        <taxon>Nocardioides</taxon>
    </lineage>
</organism>
<dbReference type="AlphaFoldDB" id="A0A853CA79"/>
<proteinExistence type="predicted"/>
<sequence>MPPSGGPLIGSGMKASIAEAAIVADMEHRGFTHHGDGVFKELGASGGEYDGVYWNVVVKDGSVAIEMVMGQRSDIVPDESEYAHLQAEVFDYWPRAIDDAFSNWEDMAESDPLRWDLSSVLRGAEEIRVTATNDAGSGKSNGANVRLDADITNLSTRTAELNGLYAEAFNENYVSRLRPVLDNLHSMTMVLAFGVAGEQELFQRTREQIAQVALDAEKAMKASGPRSGGVDITGITIGLIVVGAVCGGIAAVASGGAAIAAATVVATSLGNVGAGAVKDLLGALVKPPAPPQPIPLGAGHPKEVLTNIVNGLAEINTRIRAEEQQLVDLFEAAHGDLSLAAAAGPFNIARPEIIDHGGTSVLESAQTVLVDPTAIAKITELWIPTIIGDINACRSELDGQAYSWTRPAGIGLSETGPWSSYSALQSGVASLLAETATELEGAAGSLQAAAADIGLSDETANETYAAQARRITEDNINY</sequence>
<gene>
    <name evidence="1" type="ORF">HNR19_004036</name>
</gene>
<dbReference type="Proteomes" id="UP000530424">
    <property type="component" value="Unassembled WGS sequence"/>
</dbReference>
<accession>A0A853CA79</accession>
<reference evidence="1 2" key="1">
    <citation type="submission" date="2020-07" db="EMBL/GenBank/DDBJ databases">
        <title>Sequencing the genomes of 1000 actinobacteria strains.</title>
        <authorList>
            <person name="Klenk H.-P."/>
        </authorList>
    </citation>
    <scope>NUCLEOTIDE SEQUENCE [LARGE SCALE GENOMIC DNA]</scope>
    <source>
        <strain evidence="1 2">DSM 103833</strain>
    </source>
</reference>
<comment type="caution">
    <text evidence="1">The sequence shown here is derived from an EMBL/GenBank/DDBJ whole genome shotgun (WGS) entry which is preliminary data.</text>
</comment>
<protein>
    <submittedName>
        <fullName evidence="1">Uncharacterized protein</fullName>
    </submittedName>
</protein>
<evidence type="ECO:0000313" key="2">
    <source>
        <dbReference type="Proteomes" id="UP000530424"/>
    </source>
</evidence>
<evidence type="ECO:0000313" key="1">
    <source>
        <dbReference type="EMBL" id="NYJ03338.1"/>
    </source>
</evidence>
<keyword evidence="2" id="KW-1185">Reference proteome</keyword>